<accession>A0A939T7N0</accession>
<dbReference type="InterPro" id="IPR020449">
    <property type="entry name" value="Tscrpt_reg_AraC-type_HTH"/>
</dbReference>
<dbReference type="Pfam" id="PF14525">
    <property type="entry name" value="AraC_binding_2"/>
    <property type="match status" value="1"/>
</dbReference>
<evidence type="ECO:0000256" key="2">
    <source>
        <dbReference type="ARBA" id="ARBA00023125"/>
    </source>
</evidence>
<evidence type="ECO:0000259" key="4">
    <source>
        <dbReference type="PROSITE" id="PS01124"/>
    </source>
</evidence>
<dbReference type="InterPro" id="IPR050204">
    <property type="entry name" value="AraC_XylS_family_regulators"/>
</dbReference>
<gene>
    <name evidence="5" type="ORF">J4573_02965</name>
</gene>
<evidence type="ECO:0000313" key="6">
    <source>
        <dbReference type="Proteomes" id="UP000669179"/>
    </source>
</evidence>
<feature type="domain" description="HTH araC/xylS-type" evidence="4">
    <location>
        <begin position="206"/>
        <end position="307"/>
    </location>
</feature>
<dbReference type="GO" id="GO:0043565">
    <property type="term" value="F:sequence-specific DNA binding"/>
    <property type="evidence" value="ECO:0007669"/>
    <property type="project" value="InterPro"/>
</dbReference>
<dbReference type="PROSITE" id="PS01124">
    <property type="entry name" value="HTH_ARAC_FAMILY_2"/>
    <property type="match status" value="1"/>
</dbReference>
<sequence length="315" mass="34746">MHAVTSGLPPSAQADHWRRLISSAFGPMHLMPRDRDGFRARLTARTLGPVQAGQVWAPGHRVERSSQQIARDTRECVKLGLVLSGWCLLGQNGRQTRVGVGDLVLYDLTRPLEITFEEHRVLTLVIPHQTMQLPLDRVAALGGTLLNERTGRLVSALLRGLAADGAAAEGPYARHLGEALLELVTGAIGERLGEPPATTADPELLRVIEGWIDDRLHDPQLSPADIAAAHHLSVRQLYRVFQLRGTTVARYVRTRRLERCRRELADPFLATQRIGEIACRWGFPDAAAFSRAFRAAYGLSPRDYRAASSGVDRPC</sequence>
<dbReference type="Pfam" id="PF12833">
    <property type="entry name" value="HTH_18"/>
    <property type="match status" value="1"/>
</dbReference>
<dbReference type="EMBL" id="JAGEOJ010000001">
    <property type="protein sequence ID" value="MBO2446035.1"/>
    <property type="molecule type" value="Genomic_DNA"/>
</dbReference>
<dbReference type="SUPFAM" id="SSF46689">
    <property type="entry name" value="Homeodomain-like"/>
    <property type="match status" value="1"/>
</dbReference>
<evidence type="ECO:0000313" key="5">
    <source>
        <dbReference type="EMBL" id="MBO2446035.1"/>
    </source>
</evidence>
<dbReference type="SMART" id="SM00342">
    <property type="entry name" value="HTH_ARAC"/>
    <property type="match status" value="1"/>
</dbReference>
<dbReference type="Proteomes" id="UP000669179">
    <property type="component" value="Unassembled WGS sequence"/>
</dbReference>
<organism evidence="5 6">
    <name type="scientific">Actinomadura barringtoniae</name>
    <dbReference type="NCBI Taxonomy" id="1427535"/>
    <lineage>
        <taxon>Bacteria</taxon>
        <taxon>Bacillati</taxon>
        <taxon>Actinomycetota</taxon>
        <taxon>Actinomycetes</taxon>
        <taxon>Streptosporangiales</taxon>
        <taxon>Thermomonosporaceae</taxon>
        <taxon>Actinomadura</taxon>
    </lineage>
</organism>
<comment type="caution">
    <text evidence="5">The sequence shown here is derived from an EMBL/GenBank/DDBJ whole genome shotgun (WGS) entry which is preliminary data.</text>
</comment>
<dbReference type="PRINTS" id="PR00032">
    <property type="entry name" value="HTHARAC"/>
</dbReference>
<dbReference type="InterPro" id="IPR009057">
    <property type="entry name" value="Homeodomain-like_sf"/>
</dbReference>
<dbReference type="PANTHER" id="PTHR46796:SF6">
    <property type="entry name" value="ARAC SUBFAMILY"/>
    <property type="match status" value="1"/>
</dbReference>
<reference evidence="5" key="1">
    <citation type="submission" date="2021-03" db="EMBL/GenBank/DDBJ databases">
        <authorList>
            <person name="Kanchanasin P."/>
            <person name="Saeng-In P."/>
            <person name="Phongsopitanun W."/>
            <person name="Yuki M."/>
            <person name="Kudo T."/>
            <person name="Ohkuma M."/>
            <person name="Tanasupawat S."/>
        </authorList>
    </citation>
    <scope>NUCLEOTIDE SEQUENCE</scope>
    <source>
        <strain evidence="5">GKU 128</strain>
    </source>
</reference>
<keyword evidence="2" id="KW-0238">DNA-binding</keyword>
<dbReference type="GO" id="GO:0003700">
    <property type="term" value="F:DNA-binding transcription factor activity"/>
    <property type="evidence" value="ECO:0007669"/>
    <property type="project" value="InterPro"/>
</dbReference>
<protein>
    <submittedName>
        <fullName evidence="5">Helix-turn-helix domain-containing protein</fullName>
    </submittedName>
</protein>
<keyword evidence="1" id="KW-0805">Transcription regulation</keyword>
<name>A0A939T7N0_9ACTN</name>
<proteinExistence type="predicted"/>
<dbReference type="Gene3D" id="1.10.10.60">
    <property type="entry name" value="Homeodomain-like"/>
    <property type="match status" value="1"/>
</dbReference>
<evidence type="ECO:0000256" key="1">
    <source>
        <dbReference type="ARBA" id="ARBA00023015"/>
    </source>
</evidence>
<keyword evidence="3" id="KW-0804">Transcription</keyword>
<dbReference type="InterPro" id="IPR018060">
    <property type="entry name" value="HTH_AraC"/>
</dbReference>
<keyword evidence="6" id="KW-1185">Reference proteome</keyword>
<dbReference type="RefSeq" id="WP_208253608.1">
    <property type="nucleotide sequence ID" value="NZ_JAGEOJ010000001.1"/>
</dbReference>
<dbReference type="AlphaFoldDB" id="A0A939T7N0"/>
<dbReference type="PANTHER" id="PTHR46796">
    <property type="entry name" value="HTH-TYPE TRANSCRIPTIONAL ACTIVATOR RHAS-RELATED"/>
    <property type="match status" value="1"/>
</dbReference>
<dbReference type="InterPro" id="IPR035418">
    <property type="entry name" value="AraC-bd_2"/>
</dbReference>
<evidence type="ECO:0000256" key="3">
    <source>
        <dbReference type="ARBA" id="ARBA00023163"/>
    </source>
</evidence>